<dbReference type="InterPro" id="IPR029058">
    <property type="entry name" value="AB_hydrolase_fold"/>
</dbReference>
<dbReference type="InterPro" id="IPR013094">
    <property type="entry name" value="AB_hydrolase_3"/>
</dbReference>
<dbReference type="PANTHER" id="PTHR23024">
    <property type="entry name" value="ARYLACETAMIDE DEACETYLASE"/>
    <property type="match status" value="1"/>
</dbReference>
<dbReference type="EMBL" id="JAJJMA010261726">
    <property type="protein sequence ID" value="MCL7044760.1"/>
    <property type="molecule type" value="Genomic_DNA"/>
</dbReference>
<evidence type="ECO:0000313" key="2">
    <source>
        <dbReference type="EMBL" id="MCL7044760.1"/>
    </source>
</evidence>
<dbReference type="AlphaFoldDB" id="A0AA42AYS7"/>
<dbReference type="Proteomes" id="UP001177140">
    <property type="component" value="Unassembled WGS sequence"/>
</dbReference>
<keyword evidence="3" id="KW-1185">Reference proteome</keyword>
<comment type="caution">
    <text evidence="2">The sequence shown here is derived from an EMBL/GenBank/DDBJ whole genome shotgun (WGS) entry which is preliminary data.</text>
</comment>
<accession>A0AA42AYS7</accession>
<gene>
    <name evidence="2" type="ORF">MKW94_005962</name>
</gene>
<dbReference type="Pfam" id="PF07859">
    <property type="entry name" value="Abhydrolase_3"/>
    <property type="match status" value="1"/>
</dbReference>
<dbReference type="SUPFAM" id="SSF53474">
    <property type="entry name" value="alpha/beta-Hydrolases"/>
    <property type="match status" value="1"/>
</dbReference>
<name>A0AA42AYS7_PAPNU</name>
<evidence type="ECO:0000259" key="1">
    <source>
        <dbReference type="Pfam" id="PF07859"/>
    </source>
</evidence>
<dbReference type="PANTHER" id="PTHR23024:SF24">
    <property type="entry name" value="ALPHA_BETA HYDROLASE FOLD-3 DOMAIN-CONTAINING PROTEIN"/>
    <property type="match status" value="1"/>
</dbReference>
<organism evidence="2 3">
    <name type="scientific">Papaver nudicaule</name>
    <name type="common">Iceland poppy</name>
    <dbReference type="NCBI Taxonomy" id="74823"/>
    <lineage>
        <taxon>Eukaryota</taxon>
        <taxon>Viridiplantae</taxon>
        <taxon>Streptophyta</taxon>
        <taxon>Embryophyta</taxon>
        <taxon>Tracheophyta</taxon>
        <taxon>Spermatophyta</taxon>
        <taxon>Magnoliopsida</taxon>
        <taxon>Ranunculales</taxon>
        <taxon>Papaveraceae</taxon>
        <taxon>Papaveroideae</taxon>
        <taxon>Papaver</taxon>
    </lineage>
</organism>
<protein>
    <recommendedName>
        <fullName evidence="1">Alpha/beta hydrolase fold-3 domain-containing protein</fullName>
    </recommendedName>
</protein>
<proteinExistence type="predicted"/>
<dbReference type="GO" id="GO:0016787">
    <property type="term" value="F:hydrolase activity"/>
    <property type="evidence" value="ECO:0007669"/>
    <property type="project" value="InterPro"/>
</dbReference>
<sequence>MSDTTTTNPSPASPILPWKTKIALSLLSTVTDFARRNNGTVNRRLMGCFDVNAKVPSQPVPGLNISDITVDPSRNLWFRLYTPTDVTAKSPSGDTTTTAEGGASRQHLPVFIFFHGGGFAFLSAASVGYDVICRRFARENSAIVVSVNYRLSPEFKYPCQYEDGFDVLKFIDSKQCKDFPANADLSRCFLGGDSAGANIAHHATVRATKNSNTFHELKIIGLIQIQPFYGGEERTESEIRLKNAPLVSLPRTDWLWKVFLPDGCDRNHEAANVFGSDKLVEEMKRNMDFPHTLVVIGGFDPLKDWARRYYEGLKKCGKDVDLIEYPNGVHAFYCFPELPETDLLFKEVHDFIAKKCEAK</sequence>
<reference evidence="2" key="1">
    <citation type="submission" date="2022-03" db="EMBL/GenBank/DDBJ databases">
        <title>A functionally conserved STORR gene fusion in Papaver species that diverged 16.8 million years ago.</title>
        <authorList>
            <person name="Catania T."/>
        </authorList>
    </citation>
    <scope>NUCLEOTIDE SEQUENCE</scope>
    <source>
        <strain evidence="2">S-191538</strain>
    </source>
</reference>
<dbReference type="Gene3D" id="3.40.50.1820">
    <property type="entry name" value="alpha/beta hydrolase"/>
    <property type="match status" value="1"/>
</dbReference>
<feature type="domain" description="Alpha/beta hydrolase fold-3" evidence="1">
    <location>
        <begin position="112"/>
        <end position="333"/>
    </location>
</feature>
<evidence type="ECO:0000313" key="3">
    <source>
        <dbReference type="Proteomes" id="UP001177140"/>
    </source>
</evidence>
<dbReference type="InterPro" id="IPR050466">
    <property type="entry name" value="Carboxylest/Gibb_receptor"/>
</dbReference>